<evidence type="ECO:0000256" key="3">
    <source>
        <dbReference type="ARBA" id="ARBA00022741"/>
    </source>
</evidence>
<keyword evidence="2" id="KW-0677">Repeat</keyword>
<dbReference type="InterPro" id="IPR000504">
    <property type="entry name" value="RRM_dom"/>
</dbReference>
<dbReference type="Gene3D" id="3.30.505.10">
    <property type="entry name" value="SH2 domain"/>
    <property type="match status" value="1"/>
</dbReference>
<dbReference type="SUPFAM" id="SSF54928">
    <property type="entry name" value="RNA-binding domain, RBD"/>
    <property type="match status" value="2"/>
</dbReference>
<sequence length="868" mass="96674">MTTSSITMESNEDMWKLEFYHGFLPREDTYELLTNDGDFLIRKSEETSGQERIHVLSVNVCGQNRHVIFRNERGLIAVDFGLEKGYKTIRQFIDAHLAKGDSISSQAKVVLKKGITRKKWELAHSTVTQGAELGRGAFGIVRLGRFKESPSSQSVQVAIKEVSQTSTKEQIKEFMNEARIMRQFDHKNVIKFHGVAVGQEPLMIVMELATDGSLTDYLKKTRRSPRSKLYMCYGAAAGLDHIHSKGIIHCDIAARNCLFSSNSVKIADFGLAHKGTSKPMDKDKPVPIKWLSPETIRDHAFNPKSDTWAYGVLCWEIFTNAQQPFQYVSNADVIPMIMAGKRLLFPLGTPPLFARFIRTNVWNGTESKRFEVLEVLSWIEQHIDEMANDSTTTINLSRRELSNDTAFVEIGAREDTVGQKHEFGDSLTSDEKGCPDADTIKMFIGQIPKIWDEQQLKEYFEEFGPIYQLSVLRDKDTASSRGCCFVTYFHRKDAINAQNALHNVRTFPGLSHPIQMKPADVENKNERKLFIGMLPKAMDEEGVRALFREFGQVEDCSILRDEGKSKGCAFLTFVSRSCAHQAIRKMHHSQIFEGCSKPVVVKFADSEGSKPNNGGPTNNQGITQLTTTGVETLTSLVTLLQQPNIIPLLETARVLQQLQSAQTVTSPANLMLKTDQNHQPNAFKLPTLLQPNLHAMQQGGLLGLSPGMFFQQPVVGAPSLSPAALSLPTSVSNAALHSVMSTTLPKLPMFSPSSSASMPRTEAANSAQLTEKYHRGPDGCNLFIYHLPQDFVDTDLYSLFSHFGQILSAKVFVDKQTNLSKCFGFVSFAAESSAQNAISGMNGFQIGAKRLKVQLKRSDAKPYEKPIA</sequence>
<feature type="binding site" evidence="11">
    <location>
        <position position="160"/>
    </location>
    <ligand>
        <name>ATP</name>
        <dbReference type="ChEBI" id="CHEBI:30616"/>
    </ligand>
</feature>
<dbReference type="InterPro" id="IPR008266">
    <property type="entry name" value="Tyr_kinase_AS"/>
</dbReference>
<evidence type="ECO:0000259" key="13">
    <source>
        <dbReference type="PROSITE" id="PS50001"/>
    </source>
</evidence>
<evidence type="ECO:0000259" key="14">
    <source>
        <dbReference type="PROSITE" id="PS50011"/>
    </source>
</evidence>
<dbReference type="PANTHER" id="PTHR24418">
    <property type="entry name" value="TYROSINE-PROTEIN KINASE"/>
    <property type="match status" value="1"/>
</dbReference>
<feature type="domain" description="Protein kinase" evidence="14">
    <location>
        <begin position="127"/>
        <end position="383"/>
    </location>
</feature>
<dbReference type="Gene3D" id="3.30.70.330">
    <property type="match status" value="3"/>
</dbReference>
<keyword evidence="16" id="KW-1185">Reference proteome</keyword>
<dbReference type="GO" id="GO:0005524">
    <property type="term" value="F:ATP binding"/>
    <property type="evidence" value="ECO:0007669"/>
    <property type="project" value="UniProtKB-UniRule"/>
</dbReference>
<dbReference type="InterPro" id="IPR000719">
    <property type="entry name" value="Prot_kinase_dom"/>
</dbReference>
<evidence type="ECO:0000256" key="5">
    <source>
        <dbReference type="ARBA" id="ARBA00022840"/>
    </source>
</evidence>
<evidence type="ECO:0000256" key="11">
    <source>
        <dbReference type="PROSITE-ProRule" id="PRU10141"/>
    </source>
</evidence>
<dbReference type="InterPro" id="IPR012677">
    <property type="entry name" value="Nucleotide-bd_a/b_plait_sf"/>
</dbReference>
<dbReference type="SUPFAM" id="SSF56112">
    <property type="entry name" value="Protein kinase-like (PK-like)"/>
    <property type="match status" value="1"/>
</dbReference>
<dbReference type="Gene3D" id="3.30.200.20">
    <property type="entry name" value="Phosphorylase Kinase, domain 1"/>
    <property type="match status" value="1"/>
</dbReference>
<dbReference type="PRINTS" id="PR00109">
    <property type="entry name" value="TYRKINASE"/>
</dbReference>
<feature type="domain" description="SH2" evidence="13">
    <location>
        <begin position="19"/>
        <end position="115"/>
    </location>
</feature>
<reference evidence="17" key="1">
    <citation type="submission" date="2022-11" db="UniProtKB">
        <authorList>
            <consortium name="WormBaseParasite"/>
        </authorList>
    </citation>
    <scope>IDENTIFICATION</scope>
</reference>
<dbReference type="SMART" id="SM00360">
    <property type="entry name" value="RRM"/>
    <property type="match status" value="3"/>
</dbReference>
<evidence type="ECO:0000256" key="9">
    <source>
        <dbReference type="PROSITE-ProRule" id="PRU00176"/>
    </source>
</evidence>
<dbReference type="Pfam" id="PF00017">
    <property type="entry name" value="SH2"/>
    <property type="match status" value="1"/>
</dbReference>
<dbReference type="GO" id="GO:0010629">
    <property type="term" value="P:negative regulation of gene expression"/>
    <property type="evidence" value="ECO:0007669"/>
    <property type="project" value="UniProtKB-ARBA"/>
</dbReference>
<dbReference type="GO" id="GO:0005737">
    <property type="term" value="C:cytoplasm"/>
    <property type="evidence" value="ECO:0007669"/>
    <property type="project" value="UniProtKB-ARBA"/>
</dbReference>
<evidence type="ECO:0000256" key="7">
    <source>
        <dbReference type="ARBA" id="ARBA00023137"/>
    </source>
</evidence>
<dbReference type="CDD" id="cd00192">
    <property type="entry name" value="PTKc"/>
    <property type="match status" value="1"/>
</dbReference>
<dbReference type="PROSITE" id="PS50011">
    <property type="entry name" value="PROTEIN_KINASE_DOM"/>
    <property type="match status" value="1"/>
</dbReference>
<dbReference type="InterPro" id="IPR050198">
    <property type="entry name" value="Non-receptor_tyrosine_kinases"/>
</dbReference>
<keyword evidence="3 11" id="KW-0547">Nucleotide-binding</keyword>
<dbReference type="AlphaFoldDB" id="A0A914I5G5"/>
<dbReference type="WBParaSite" id="Gr19_v10_g7498.t1">
    <property type="protein sequence ID" value="Gr19_v10_g7498.t1"/>
    <property type="gene ID" value="Gr19_v10_g7498"/>
</dbReference>
<comment type="similarity">
    <text evidence="12">Belongs to the protein kinase superfamily. Tyr protein kinase family.</text>
</comment>
<keyword evidence="4 12" id="KW-0418">Kinase</keyword>
<dbReference type="EC" id="2.7.10.2" evidence="12"/>
<accession>A0A914I5G5</accession>
<dbReference type="FunFam" id="3.30.70.330:FF:000013">
    <property type="entry name" value="CUGBP Elav-like family member 1 isoform 2"/>
    <property type="match status" value="1"/>
</dbReference>
<evidence type="ECO:0000313" key="17">
    <source>
        <dbReference type="WBParaSite" id="Gr19_v10_g7498.t1"/>
    </source>
</evidence>
<dbReference type="FunFam" id="3.30.70.330:FF:000383">
    <property type="entry name" value="Sex lethal, isoform D"/>
    <property type="match status" value="1"/>
</dbReference>
<dbReference type="InterPro" id="IPR035849">
    <property type="entry name" value="Fes/Fps/Fer_SH2"/>
</dbReference>
<dbReference type="FunFam" id="3.30.200.20:FF:000518">
    <property type="entry name" value="Tyrosine-protein kinase"/>
    <property type="match status" value="1"/>
</dbReference>
<keyword evidence="7 12" id="KW-0829">Tyrosine-protein kinase</keyword>
<dbReference type="Pfam" id="PF07714">
    <property type="entry name" value="PK_Tyr_Ser-Thr"/>
    <property type="match status" value="1"/>
</dbReference>
<dbReference type="InterPro" id="IPR011009">
    <property type="entry name" value="Kinase-like_dom_sf"/>
</dbReference>
<evidence type="ECO:0000256" key="2">
    <source>
        <dbReference type="ARBA" id="ARBA00022737"/>
    </source>
</evidence>
<name>A0A914I5G5_GLORO</name>
<evidence type="ECO:0000256" key="4">
    <source>
        <dbReference type="ARBA" id="ARBA00022777"/>
    </source>
</evidence>
<keyword evidence="1 12" id="KW-0808">Transferase</keyword>
<dbReference type="CDD" id="cd10361">
    <property type="entry name" value="SH2_Fps_family"/>
    <property type="match status" value="1"/>
</dbReference>
<dbReference type="SMART" id="SM00252">
    <property type="entry name" value="SH2"/>
    <property type="match status" value="1"/>
</dbReference>
<evidence type="ECO:0000256" key="10">
    <source>
        <dbReference type="PROSITE-ProRule" id="PRU00191"/>
    </source>
</evidence>
<dbReference type="PROSITE" id="PS00109">
    <property type="entry name" value="PROTEIN_KINASE_TYR"/>
    <property type="match status" value="1"/>
</dbReference>
<dbReference type="PROSITE" id="PS50001">
    <property type="entry name" value="SH2"/>
    <property type="match status" value="1"/>
</dbReference>
<keyword evidence="10" id="KW-0727">SH2 domain</keyword>
<evidence type="ECO:0000256" key="8">
    <source>
        <dbReference type="ARBA" id="ARBA00051245"/>
    </source>
</evidence>
<comment type="catalytic activity">
    <reaction evidence="8 12">
        <text>L-tyrosyl-[protein] + ATP = O-phospho-L-tyrosyl-[protein] + ADP + H(+)</text>
        <dbReference type="Rhea" id="RHEA:10596"/>
        <dbReference type="Rhea" id="RHEA-COMP:10136"/>
        <dbReference type="Rhea" id="RHEA-COMP:20101"/>
        <dbReference type="ChEBI" id="CHEBI:15378"/>
        <dbReference type="ChEBI" id="CHEBI:30616"/>
        <dbReference type="ChEBI" id="CHEBI:46858"/>
        <dbReference type="ChEBI" id="CHEBI:61978"/>
        <dbReference type="ChEBI" id="CHEBI:456216"/>
        <dbReference type="EC" id="2.7.10.2"/>
    </reaction>
</comment>
<dbReference type="Pfam" id="PF00076">
    <property type="entry name" value="RRM_1"/>
    <property type="match status" value="3"/>
</dbReference>
<feature type="domain" description="RRM" evidence="15">
    <location>
        <begin position="780"/>
        <end position="858"/>
    </location>
</feature>
<proteinExistence type="inferred from homology"/>
<dbReference type="PROSITE" id="PS50102">
    <property type="entry name" value="RRM"/>
    <property type="match status" value="3"/>
</dbReference>
<evidence type="ECO:0000256" key="6">
    <source>
        <dbReference type="ARBA" id="ARBA00022884"/>
    </source>
</evidence>
<evidence type="ECO:0000313" key="16">
    <source>
        <dbReference type="Proteomes" id="UP000887572"/>
    </source>
</evidence>
<dbReference type="InterPro" id="IPR035979">
    <property type="entry name" value="RBD_domain_sf"/>
</dbReference>
<evidence type="ECO:0000256" key="1">
    <source>
        <dbReference type="ARBA" id="ARBA00022679"/>
    </source>
</evidence>
<feature type="domain" description="RRM" evidence="15">
    <location>
        <begin position="527"/>
        <end position="606"/>
    </location>
</feature>
<dbReference type="InterPro" id="IPR000980">
    <property type="entry name" value="SH2"/>
</dbReference>
<keyword evidence="5 11" id="KW-0067">ATP-binding</keyword>
<dbReference type="Proteomes" id="UP000887572">
    <property type="component" value="Unplaced"/>
</dbReference>
<dbReference type="Gene3D" id="1.10.510.10">
    <property type="entry name" value="Transferase(Phosphotransferase) domain 1"/>
    <property type="match status" value="1"/>
</dbReference>
<dbReference type="GO" id="GO:0004715">
    <property type="term" value="F:non-membrane spanning protein tyrosine kinase activity"/>
    <property type="evidence" value="ECO:0007669"/>
    <property type="project" value="UniProtKB-EC"/>
</dbReference>
<dbReference type="GO" id="GO:0009967">
    <property type="term" value="P:positive regulation of signal transduction"/>
    <property type="evidence" value="ECO:0007669"/>
    <property type="project" value="UniProtKB-ARBA"/>
</dbReference>
<dbReference type="GO" id="GO:0003729">
    <property type="term" value="F:mRNA binding"/>
    <property type="evidence" value="ECO:0007669"/>
    <property type="project" value="UniProtKB-ARBA"/>
</dbReference>
<dbReference type="PROSITE" id="PS00107">
    <property type="entry name" value="PROTEIN_KINASE_ATP"/>
    <property type="match status" value="1"/>
</dbReference>
<evidence type="ECO:0000256" key="12">
    <source>
        <dbReference type="RuleBase" id="RU362096"/>
    </source>
</evidence>
<dbReference type="SUPFAM" id="SSF55550">
    <property type="entry name" value="SH2 domain"/>
    <property type="match status" value="1"/>
</dbReference>
<dbReference type="InterPro" id="IPR017441">
    <property type="entry name" value="Protein_kinase_ATP_BS"/>
</dbReference>
<dbReference type="InterPro" id="IPR001245">
    <property type="entry name" value="Ser-Thr/Tyr_kinase_cat_dom"/>
</dbReference>
<keyword evidence="6 9" id="KW-0694">RNA-binding</keyword>
<evidence type="ECO:0000259" key="15">
    <source>
        <dbReference type="PROSITE" id="PS50102"/>
    </source>
</evidence>
<dbReference type="InterPro" id="IPR036860">
    <property type="entry name" value="SH2_dom_sf"/>
</dbReference>
<protein>
    <recommendedName>
        <fullName evidence="12">Tyrosine-protein kinase</fullName>
        <ecNumber evidence="12">2.7.10.2</ecNumber>
    </recommendedName>
</protein>
<organism evidence="16 17">
    <name type="scientific">Globodera rostochiensis</name>
    <name type="common">Golden nematode worm</name>
    <name type="synonym">Heterodera rostochiensis</name>
    <dbReference type="NCBI Taxonomy" id="31243"/>
    <lineage>
        <taxon>Eukaryota</taxon>
        <taxon>Metazoa</taxon>
        <taxon>Ecdysozoa</taxon>
        <taxon>Nematoda</taxon>
        <taxon>Chromadorea</taxon>
        <taxon>Rhabditida</taxon>
        <taxon>Tylenchina</taxon>
        <taxon>Tylenchomorpha</taxon>
        <taxon>Tylenchoidea</taxon>
        <taxon>Heteroderidae</taxon>
        <taxon>Heteroderinae</taxon>
        <taxon>Globodera</taxon>
    </lineage>
</organism>
<feature type="domain" description="RRM" evidence="15">
    <location>
        <begin position="440"/>
        <end position="521"/>
    </location>
</feature>